<dbReference type="EMBL" id="HE616748">
    <property type="protein sequence ID" value="CCE93742.1"/>
    <property type="molecule type" value="Genomic_DNA"/>
</dbReference>
<dbReference type="GO" id="GO:0005886">
    <property type="term" value="C:plasma membrane"/>
    <property type="evidence" value="ECO:0007669"/>
    <property type="project" value="TreeGrafter"/>
</dbReference>
<dbReference type="EC" id="3.4.19.13" evidence="8"/>
<dbReference type="InterPro" id="IPR029055">
    <property type="entry name" value="Ntn_hydrolases_N"/>
</dbReference>
<comment type="catalytic activity">
    <reaction evidence="2 8">
        <text>glutathione + H2O = L-cysteinylglycine + L-glutamate</text>
        <dbReference type="Rhea" id="RHEA:28807"/>
        <dbReference type="ChEBI" id="CHEBI:15377"/>
        <dbReference type="ChEBI" id="CHEBI:29985"/>
        <dbReference type="ChEBI" id="CHEBI:57925"/>
        <dbReference type="ChEBI" id="CHEBI:61694"/>
        <dbReference type="EC" id="3.4.19.13"/>
    </reaction>
</comment>
<dbReference type="MEROPS" id="T03.012"/>
<dbReference type="EC" id="2.3.2.2" evidence="8"/>
<feature type="active site" description="Nucleophile" evidence="6">
    <location>
        <position position="432"/>
    </location>
</feature>
<comment type="pathway">
    <text evidence="3 8">Sulfur metabolism; glutathione metabolism.</text>
</comment>
<feature type="binding site" evidence="7">
    <location>
        <position position="474"/>
    </location>
    <ligand>
        <name>L-glutamate</name>
        <dbReference type="ChEBI" id="CHEBI:29985"/>
    </ligand>
</feature>
<dbReference type="InterPro" id="IPR055262">
    <property type="entry name" value="GGT_CS"/>
</dbReference>
<gene>
    <name evidence="10" type="primary">TDEL0G03750</name>
    <name evidence="10" type="ORF">TDEL_0G03750</name>
</gene>
<dbReference type="PANTHER" id="PTHR11686:SF9">
    <property type="entry name" value="RE13973P"/>
    <property type="match status" value="1"/>
</dbReference>
<keyword evidence="8" id="KW-0012">Acyltransferase</keyword>
<proteinExistence type="inferred from homology"/>
<evidence type="ECO:0000313" key="10">
    <source>
        <dbReference type="EMBL" id="CCE93742.1"/>
    </source>
</evidence>
<dbReference type="PANTHER" id="PTHR11686">
    <property type="entry name" value="GAMMA GLUTAMYL TRANSPEPTIDASE"/>
    <property type="match status" value="1"/>
</dbReference>
<evidence type="ECO:0000256" key="8">
    <source>
        <dbReference type="RuleBase" id="RU368068"/>
    </source>
</evidence>
<dbReference type="STRING" id="1076872.G8ZXX5"/>
<evidence type="ECO:0000256" key="6">
    <source>
        <dbReference type="PIRSR" id="PIRSR600101-1"/>
    </source>
</evidence>
<dbReference type="NCBIfam" id="TIGR00066">
    <property type="entry name" value="g_glut_trans"/>
    <property type="match status" value="1"/>
</dbReference>
<comment type="catalytic activity">
    <reaction evidence="5 8">
        <text>an N-terminal (5-L-glutamyl)-[peptide] + an alpha-amino acid = 5-L-glutamyl amino acid + an N-terminal L-alpha-aminoacyl-[peptide]</text>
        <dbReference type="Rhea" id="RHEA:23904"/>
        <dbReference type="Rhea" id="RHEA-COMP:9780"/>
        <dbReference type="Rhea" id="RHEA-COMP:9795"/>
        <dbReference type="ChEBI" id="CHEBI:77644"/>
        <dbReference type="ChEBI" id="CHEBI:78597"/>
        <dbReference type="ChEBI" id="CHEBI:78599"/>
        <dbReference type="ChEBI" id="CHEBI:78608"/>
        <dbReference type="EC" id="2.3.2.2"/>
    </reaction>
</comment>
<dbReference type="InterPro" id="IPR043137">
    <property type="entry name" value="GGT_ssub_C"/>
</dbReference>
<dbReference type="UniPathway" id="UPA00204"/>
<dbReference type="SUPFAM" id="SSF56235">
    <property type="entry name" value="N-terminal nucleophile aminohydrolases (Ntn hydrolases)"/>
    <property type="match status" value="1"/>
</dbReference>
<dbReference type="Proteomes" id="UP000005627">
    <property type="component" value="Chromosome 7"/>
</dbReference>
<dbReference type="Gene3D" id="1.10.246.130">
    <property type="match status" value="1"/>
</dbReference>
<dbReference type="Pfam" id="PF01019">
    <property type="entry name" value="G_glu_transpept"/>
    <property type="match status" value="1"/>
</dbReference>
<comment type="function">
    <text evidence="8">Cleaves the gamma-glutamyl peptide bond of glutathione and glutathione conjugates.</text>
</comment>
<feature type="binding site" evidence="7">
    <location>
        <begin position="450"/>
        <end position="452"/>
    </location>
    <ligand>
        <name>L-glutamate</name>
        <dbReference type="ChEBI" id="CHEBI:29985"/>
    </ligand>
</feature>
<evidence type="ECO:0000256" key="4">
    <source>
        <dbReference type="ARBA" id="ARBA00009381"/>
    </source>
</evidence>
<accession>G8ZXX5</accession>
<dbReference type="InterPro" id="IPR043138">
    <property type="entry name" value="GGT_lsub"/>
</dbReference>
<dbReference type="OrthoDB" id="1081007at2759"/>
<dbReference type="AlphaFoldDB" id="G8ZXX5"/>
<dbReference type="eggNOG" id="KOG2410">
    <property type="taxonomic scope" value="Eukaryota"/>
</dbReference>
<dbReference type="KEGG" id="tdl:TDEL_0G03750"/>
<evidence type="ECO:0000256" key="2">
    <source>
        <dbReference type="ARBA" id="ARBA00001089"/>
    </source>
</evidence>
<protein>
    <recommendedName>
        <fullName evidence="8">Glutathione hydrolase</fullName>
        <ecNumber evidence="8">2.3.2.2</ecNumber>
        <ecNumber evidence="8">3.4.19.13</ecNumber>
    </recommendedName>
    <alternativeName>
        <fullName evidence="8">Gamma-glutamyltransferase</fullName>
    </alternativeName>
    <alternativeName>
        <fullName evidence="8">Gamma-glutamyltranspeptidase</fullName>
    </alternativeName>
</protein>
<reference evidence="10 11" key="1">
    <citation type="journal article" date="2011" name="Proc. Natl. Acad. Sci. U.S.A.">
        <title>Evolutionary erosion of yeast sex chromosomes by mating-type switching accidents.</title>
        <authorList>
            <person name="Gordon J.L."/>
            <person name="Armisen D."/>
            <person name="Proux-Wera E."/>
            <person name="Oheigeartaigh S.S."/>
            <person name="Byrne K.P."/>
            <person name="Wolfe K.H."/>
        </authorList>
    </citation>
    <scope>NUCLEOTIDE SEQUENCE [LARGE SCALE GENOMIC DNA]</scope>
    <source>
        <strain evidence="11">ATCC 10662 / CBS 1146 / NBRC 0425 / NCYC 2629 / NRRL Y-866</strain>
    </source>
</reference>
<dbReference type="GeneID" id="11505037"/>
<evidence type="ECO:0000256" key="1">
    <source>
        <dbReference type="ARBA" id="ARBA00001049"/>
    </source>
</evidence>
<feature type="binding site" evidence="7">
    <location>
        <position position="525"/>
    </location>
    <ligand>
        <name>L-glutamate</name>
        <dbReference type="ChEBI" id="CHEBI:29985"/>
    </ligand>
</feature>
<keyword evidence="8" id="KW-0808">Transferase</keyword>
<evidence type="ECO:0000256" key="3">
    <source>
        <dbReference type="ARBA" id="ARBA00005115"/>
    </source>
</evidence>
<dbReference type="HOGENOM" id="CLU_014813_4_0_1"/>
<comment type="similarity">
    <text evidence="4">Belongs to the gamma-glutamyltransferase family.</text>
</comment>
<dbReference type="RefSeq" id="XP_003682953.1">
    <property type="nucleotide sequence ID" value="XM_003682905.1"/>
</dbReference>
<dbReference type="GO" id="GO:0000324">
    <property type="term" value="C:fungal-type vacuole"/>
    <property type="evidence" value="ECO:0007669"/>
    <property type="project" value="EnsemblFungi"/>
</dbReference>
<evidence type="ECO:0000313" key="11">
    <source>
        <dbReference type="Proteomes" id="UP000005627"/>
    </source>
</evidence>
<dbReference type="GO" id="GO:0103068">
    <property type="term" value="F:leukotriene C4 gamma-glutamyl transferase activity"/>
    <property type="evidence" value="ECO:0007669"/>
    <property type="project" value="UniProtKB-EC"/>
</dbReference>
<evidence type="ECO:0000256" key="7">
    <source>
        <dbReference type="PIRSR" id="PIRSR600101-2"/>
    </source>
</evidence>
<keyword evidence="8" id="KW-0378">Hydrolase</keyword>
<keyword evidence="9" id="KW-0732">Signal</keyword>
<dbReference type="InParanoid" id="G8ZXX5"/>
<dbReference type="GO" id="GO:0036374">
    <property type="term" value="F:glutathione hydrolase activity"/>
    <property type="evidence" value="ECO:0007669"/>
    <property type="project" value="UniProtKB-UniRule"/>
</dbReference>
<dbReference type="Gene3D" id="3.60.20.40">
    <property type="match status" value="1"/>
</dbReference>
<dbReference type="FunFam" id="3.60.20.40:FF:000001">
    <property type="entry name" value="Gamma-glutamyltranspeptidase 1"/>
    <property type="match status" value="1"/>
</dbReference>
<dbReference type="GO" id="GO:0006751">
    <property type="term" value="P:glutathione catabolic process"/>
    <property type="evidence" value="ECO:0007669"/>
    <property type="project" value="UniProtKB-UniRule"/>
</dbReference>
<dbReference type="GO" id="GO:0006805">
    <property type="term" value="P:xenobiotic metabolic process"/>
    <property type="evidence" value="ECO:0007669"/>
    <property type="project" value="EnsemblFungi"/>
</dbReference>
<feature type="binding site" evidence="7">
    <location>
        <begin position="502"/>
        <end position="503"/>
    </location>
    <ligand>
        <name>L-glutamate</name>
        <dbReference type="ChEBI" id="CHEBI:29985"/>
    </ligand>
</feature>
<dbReference type="FunCoup" id="G8ZXX5">
    <property type="interactions" value="199"/>
</dbReference>
<evidence type="ECO:0000256" key="5">
    <source>
        <dbReference type="ARBA" id="ARBA00047417"/>
    </source>
</evidence>
<comment type="catalytic activity">
    <reaction evidence="1 8">
        <text>an S-substituted glutathione + H2O = an S-substituted L-cysteinylglycine + L-glutamate</text>
        <dbReference type="Rhea" id="RHEA:59468"/>
        <dbReference type="ChEBI" id="CHEBI:15377"/>
        <dbReference type="ChEBI" id="CHEBI:29985"/>
        <dbReference type="ChEBI" id="CHEBI:90779"/>
        <dbReference type="ChEBI" id="CHEBI:143103"/>
        <dbReference type="EC" id="3.4.19.13"/>
    </reaction>
</comment>
<sequence>MWAKKWLQLGVILLLSRVVSTHPIILGQSTLEDPRFFHRLGTDHNIEIDPLKRQPTLDPDTSFLKVGHNGAISSDLQICSNLTITNVLKKFPGSNAADAAVTHALCIGMINFFNSGIGGGGYAVFSSKDENKYLTVDFREQAPSGSHKKMFDGCPECSKLGGLSVAVPGELQGLYELYESRGSGEVTWFDLLKPVADLGYEGWHIGDALGAALKYYEPSLLAMRDDWSFVINGTGNGVKKVNDWINRPVLSDTLMELARNGSAAPFYDSNHWIAQSMVKSITKHGGILTLEDLEKYNVSKSKPLSLKIRSGFHHAPDNDLNVLTSSGSSSGAALISALGIMDRLDSVEGGDYLPRKAFELVEAMKWMASARSRLGDYEGEELPSHIEEVLHKEWIDNAAGSIKQSCLDNDLKTMRNWTDYKPAYEINDPHGTAHFSIVDSFGNAVSLTTTVNLLFGSLVHDPATGVIFNNEMDDFSQVERSNSFGLAPSIYNYPEPGKRPLSSAVPTIILNELGIPDLIVGASGGSTITTSVLQAIVRSYWYRMPLLETIAYPRVHHQLLPDTLEVENLAMLGKTAINTFHEMGHNTLERNPRSVVNAIRYSDGDWHAVSDYWRKRGVSSVY</sequence>
<organism evidence="10 11">
    <name type="scientific">Torulaspora delbrueckii</name>
    <name type="common">Yeast</name>
    <name type="synonym">Candida colliculosa</name>
    <dbReference type="NCBI Taxonomy" id="4950"/>
    <lineage>
        <taxon>Eukaryota</taxon>
        <taxon>Fungi</taxon>
        <taxon>Dikarya</taxon>
        <taxon>Ascomycota</taxon>
        <taxon>Saccharomycotina</taxon>
        <taxon>Saccharomycetes</taxon>
        <taxon>Saccharomycetales</taxon>
        <taxon>Saccharomycetaceae</taxon>
        <taxon>Torulaspora</taxon>
    </lineage>
</organism>
<keyword evidence="11" id="KW-1185">Reference proteome</keyword>
<dbReference type="PRINTS" id="PR01210">
    <property type="entry name" value="GGTRANSPTASE"/>
</dbReference>
<dbReference type="InterPro" id="IPR000101">
    <property type="entry name" value="GGT_peptidase"/>
</dbReference>
<feature type="chain" id="PRO_5003519687" description="Glutathione hydrolase" evidence="9">
    <location>
        <begin position="22"/>
        <end position="622"/>
    </location>
</feature>
<name>G8ZXX5_TORDE</name>
<feature type="binding site" evidence="7">
    <location>
        <position position="139"/>
    </location>
    <ligand>
        <name>L-glutamate</name>
        <dbReference type="ChEBI" id="CHEBI:29985"/>
    </ligand>
</feature>
<dbReference type="PROSITE" id="PS00462">
    <property type="entry name" value="G_GLU_TRANSPEPTIDASE"/>
    <property type="match status" value="1"/>
</dbReference>
<evidence type="ECO:0000256" key="9">
    <source>
        <dbReference type="SAM" id="SignalP"/>
    </source>
</evidence>
<feature type="signal peptide" evidence="9">
    <location>
        <begin position="1"/>
        <end position="21"/>
    </location>
</feature>